<reference evidence="13 14" key="1">
    <citation type="submission" date="2019-07" db="EMBL/GenBank/DDBJ databases">
        <title>Full genome sequence of Humibacter sp. WJ7-1.</title>
        <authorList>
            <person name="Im W.-T."/>
        </authorList>
    </citation>
    <scope>NUCLEOTIDE SEQUENCE [LARGE SCALE GENOMIC DNA]</scope>
    <source>
        <strain evidence="13 14">WJ7-1</strain>
    </source>
</reference>
<dbReference type="InterPro" id="IPR011712">
    <property type="entry name" value="Sig_transdc_His_kin_sub3_dim/P"/>
</dbReference>
<feature type="domain" description="Histidine kinase/HSP90-like ATPase" evidence="10">
    <location>
        <begin position="318"/>
        <end position="409"/>
    </location>
</feature>
<keyword evidence="7" id="KW-0067">ATP-binding</keyword>
<evidence type="ECO:0000259" key="11">
    <source>
        <dbReference type="Pfam" id="PF07730"/>
    </source>
</evidence>
<dbReference type="AlphaFoldDB" id="A0A5B8LZL4"/>
<feature type="transmembrane region" description="Helical" evidence="9">
    <location>
        <begin position="57"/>
        <end position="76"/>
    </location>
</feature>
<evidence type="ECO:0000256" key="4">
    <source>
        <dbReference type="ARBA" id="ARBA00022679"/>
    </source>
</evidence>
<keyword evidence="4" id="KW-0808">Transferase</keyword>
<keyword evidence="6 13" id="KW-0418">Kinase</keyword>
<evidence type="ECO:0000256" key="3">
    <source>
        <dbReference type="ARBA" id="ARBA00022553"/>
    </source>
</evidence>
<feature type="domain" description="DUF7134" evidence="12">
    <location>
        <begin position="30"/>
        <end position="183"/>
    </location>
</feature>
<name>A0A5B8LZL4_9MICO</name>
<feature type="transmembrane region" description="Helical" evidence="9">
    <location>
        <begin position="122"/>
        <end position="141"/>
    </location>
</feature>
<comment type="catalytic activity">
    <reaction evidence="1">
        <text>ATP + protein L-histidine = ADP + protein N-phospho-L-histidine.</text>
        <dbReference type="EC" id="2.7.13.3"/>
    </reaction>
</comment>
<dbReference type="KEGG" id="huw:FPZ11_03415"/>
<dbReference type="InterPro" id="IPR050482">
    <property type="entry name" value="Sensor_HK_TwoCompSys"/>
</dbReference>
<evidence type="ECO:0000256" key="7">
    <source>
        <dbReference type="ARBA" id="ARBA00022840"/>
    </source>
</evidence>
<evidence type="ECO:0000313" key="13">
    <source>
        <dbReference type="EMBL" id="QDZ13958.1"/>
    </source>
</evidence>
<evidence type="ECO:0000259" key="12">
    <source>
        <dbReference type="Pfam" id="PF23539"/>
    </source>
</evidence>
<evidence type="ECO:0000256" key="6">
    <source>
        <dbReference type="ARBA" id="ARBA00022777"/>
    </source>
</evidence>
<dbReference type="CDD" id="cd16917">
    <property type="entry name" value="HATPase_UhpB-NarQ-NarX-like"/>
    <property type="match status" value="1"/>
</dbReference>
<evidence type="ECO:0000256" key="9">
    <source>
        <dbReference type="SAM" id="Phobius"/>
    </source>
</evidence>
<feature type="domain" description="Signal transduction histidine kinase subgroup 3 dimerisation and phosphoacceptor" evidence="11">
    <location>
        <begin position="211"/>
        <end position="276"/>
    </location>
</feature>
<keyword evidence="9" id="KW-0812">Transmembrane</keyword>
<gene>
    <name evidence="13" type="ORF">FPZ11_03415</name>
</gene>
<dbReference type="GO" id="GO:0005524">
    <property type="term" value="F:ATP binding"/>
    <property type="evidence" value="ECO:0007669"/>
    <property type="project" value="UniProtKB-KW"/>
</dbReference>
<keyword evidence="3" id="KW-0597">Phosphoprotein</keyword>
<protein>
    <recommendedName>
        <fullName evidence="2">histidine kinase</fullName>
        <ecNumber evidence="2">2.7.13.3</ecNumber>
    </recommendedName>
</protein>
<dbReference type="OrthoDB" id="227596at2"/>
<dbReference type="EMBL" id="CP042305">
    <property type="protein sequence ID" value="QDZ13958.1"/>
    <property type="molecule type" value="Genomic_DNA"/>
</dbReference>
<evidence type="ECO:0000256" key="1">
    <source>
        <dbReference type="ARBA" id="ARBA00000085"/>
    </source>
</evidence>
<dbReference type="Pfam" id="PF07730">
    <property type="entry name" value="HisKA_3"/>
    <property type="match status" value="1"/>
</dbReference>
<dbReference type="InterPro" id="IPR036890">
    <property type="entry name" value="HATPase_C_sf"/>
</dbReference>
<dbReference type="Proteomes" id="UP000320216">
    <property type="component" value="Chromosome"/>
</dbReference>
<evidence type="ECO:0000259" key="10">
    <source>
        <dbReference type="Pfam" id="PF02518"/>
    </source>
</evidence>
<keyword evidence="14" id="KW-1185">Reference proteome</keyword>
<sequence length="416" mass="43776">MRREDDSRRKRTTPPSAPRSVAGVIRPLGRGQLIFDLVVAGVLFLISIWSVLLRHPLATSIVVVLFCAALAVRRLSPTLALAGTWAAALIQIGFLVPVNAADLAVLGVAYASACYGRPAERWTGLGSSILGGVIAAAYMTLSTSTDYYSPLYGVQRTLIELLAVSIGMVTVLALSWTLGLLTRIVRQSREAKIEAAVAAQRAAYETVVEQERTRIARDMHDVVAHSLAVVIAQADGARYAGQTDPAVQNTALGTISATARSALAEVRQLLTQLRHEVEGGPQPGLADLPVLVEGMRAAGLRITETTSGVPVPLLQVSEIAAYRVLQESLTNALRHGDRAGVVTVELRWEPDAVHVRVANATRADSPPPVGGSAGHGLPGMRERATLAGGSLAAGSVGNGMYEVTMMLPAAGGEGKR</sequence>
<dbReference type="InterPro" id="IPR003594">
    <property type="entry name" value="HATPase_dom"/>
</dbReference>
<feature type="transmembrane region" description="Helical" evidence="9">
    <location>
        <begin position="161"/>
        <end position="182"/>
    </location>
</feature>
<evidence type="ECO:0000256" key="5">
    <source>
        <dbReference type="ARBA" id="ARBA00022741"/>
    </source>
</evidence>
<evidence type="ECO:0000313" key="14">
    <source>
        <dbReference type="Proteomes" id="UP000320216"/>
    </source>
</evidence>
<proteinExistence type="predicted"/>
<dbReference type="GO" id="GO:0016020">
    <property type="term" value="C:membrane"/>
    <property type="evidence" value="ECO:0007669"/>
    <property type="project" value="InterPro"/>
</dbReference>
<feature type="transmembrane region" description="Helical" evidence="9">
    <location>
        <begin position="88"/>
        <end position="110"/>
    </location>
</feature>
<dbReference type="Gene3D" id="3.30.565.10">
    <property type="entry name" value="Histidine kinase-like ATPase, C-terminal domain"/>
    <property type="match status" value="1"/>
</dbReference>
<dbReference type="PANTHER" id="PTHR24421:SF10">
    <property type="entry name" value="NITRATE_NITRITE SENSOR PROTEIN NARQ"/>
    <property type="match status" value="1"/>
</dbReference>
<dbReference type="Pfam" id="PF23539">
    <property type="entry name" value="DUF7134"/>
    <property type="match status" value="1"/>
</dbReference>
<evidence type="ECO:0000256" key="2">
    <source>
        <dbReference type="ARBA" id="ARBA00012438"/>
    </source>
</evidence>
<dbReference type="GO" id="GO:0000155">
    <property type="term" value="F:phosphorelay sensor kinase activity"/>
    <property type="evidence" value="ECO:0007669"/>
    <property type="project" value="InterPro"/>
</dbReference>
<dbReference type="InterPro" id="IPR055558">
    <property type="entry name" value="DUF7134"/>
</dbReference>
<dbReference type="Pfam" id="PF02518">
    <property type="entry name" value="HATPase_c"/>
    <property type="match status" value="1"/>
</dbReference>
<dbReference type="PANTHER" id="PTHR24421">
    <property type="entry name" value="NITRATE/NITRITE SENSOR PROTEIN NARX-RELATED"/>
    <property type="match status" value="1"/>
</dbReference>
<keyword evidence="5" id="KW-0547">Nucleotide-binding</keyword>
<dbReference type="GO" id="GO:0046983">
    <property type="term" value="F:protein dimerization activity"/>
    <property type="evidence" value="ECO:0007669"/>
    <property type="project" value="InterPro"/>
</dbReference>
<keyword evidence="9" id="KW-0472">Membrane</keyword>
<dbReference type="SUPFAM" id="SSF55874">
    <property type="entry name" value="ATPase domain of HSP90 chaperone/DNA topoisomerase II/histidine kinase"/>
    <property type="match status" value="1"/>
</dbReference>
<keyword evidence="9" id="KW-1133">Transmembrane helix</keyword>
<accession>A0A5B8LZL4</accession>
<evidence type="ECO:0000256" key="8">
    <source>
        <dbReference type="ARBA" id="ARBA00023012"/>
    </source>
</evidence>
<dbReference type="Gene3D" id="1.20.5.1930">
    <property type="match status" value="1"/>
</dbReference>
<organism evidence="13 14">
    <name type="scientific">Humibacter ginsenosidimutans</name>
    <dbReference type="NCBI Taxonomy" id="2599293"/>
    <lineage>
        <taxon>Bacteria</taxon>
        <taxon>Bacillati</taxon>
        <taxon>Actinomycetota</taxon>
        <taxon>Actinomycetes</taxon>
        <taxon>Micrococcales</taxon>
        <taxon>Microbacteriaceae</taxon>
        <taxon>Humibacter</taxon>
    </lineage>
</organism>
<keyword evidence="8" id="KW-0902">Two-component regulatory system</keyword>
<dbReference type="EC" id="2.7.13.3" evidence="2"/>